<feature type="compositionally biased region" description="Low complexity" evidence="4">
    <location>
        <begin position="228"/>
        <end position="237"/>
    </location>
</feature>
<evidence type="ECO:0000313" key="6">
    <source>
        <dbReference type="EMBL" id="KAK0610555.1"/>
    </source>
</evidence>
<dbReference type="InterPro" id="IPR036400">
    <property type="entry name" value="Cyt_B5-like_heme/steroid_sf"/>
</dbReference>
<proteinExistence type="predicted"/>
<dbReference type="GO" id="GO:0046872">
    <property type="term" value="F:metal ion binding"/>
    <property type="evidence" value="ECO:0007669"/>
    <property type="project" value="UniProtKB-KW"/>
</dbReference>
<dbReference type="GO" id="GO:0004128">
    <property type="term" value="F:cytochrome-b5 reductase activity, acting on NAD(P)H"/>
    <property type="evidence" value="ECO:0007669"/>
    <property type="project" value="TreeGrafter"/>
</dbReference>
<dbReference type="SUPFAM" id="SSF55856">
    <property type="entry name" value="Cytochrome b5-like heme/steroid binding domain"/>
    <property type="match status" value="1"/>
</dbReference>
<dbReference type="InterPro" id="IPR051872">
    <property type="entry name" value="Cytochrome_b5/Flavoprotein_Rdt"/>
</dbReference>
<feature type="compositionally biased region" description="Polar residues" evidence="4">
    <location>
        <begin position="192"/>
        <end position="217"/>
    </location>
</feature>
<evidence type="ECO:0000256" key="4">
    <source>
        <dbReference type="SAM" id="MobiDB-lite"/>
    </source>
</evidence>
<feature type="compositionally biased region" description="Low complexity" evidence="4">
    <location>
        <begin position="146"/>
        <end position="158"/>
    </location>
</feature>
<feature type="compositionally biased region" description="Pro residues" evidence="4">
    <location>
        <begin position="171"/>
        <end position="189"/>
    </location>
</feature>
<evidence type="ECO:0000313" key="7">
    <source>
        <dbReference type="Proteomes" id="UP001174934"/>
    </source>
</evidence>
<feature type="region of interest" description="Disordered" evidence="4">
    <location>
        <begin position="34"/>
        <end position="257"/>
    </location>
</feature>
<keyword evidence="3" id="KW-0408">Iron</keyword>
<reference evidence="6" key="1">
    <citation type="submission" date="2023-06" db="EMBL/GenBank/DDBJ databases">
        <title>Genome-scale phylogeny and comparative genomics of the fungal order Sordariales.</title>
        <authorList>
            <consortium name="Lawrence Berkeley National Laboratory"/>
            <person name="Hensen N."/>
            <person name="Bonometti L."/>
            <person name="Westerberg I."/>
            <person name="Brannstrom I.O."/>
            <person name="Guillou S."/>
            <person name="Cros-Aarteil S."/>
            <person name="Calhoun S."/>
            <person name="Haridas S."/>
            <person name="Kuo A."/>
            <person name="Mondo S."/>
            <person name="Pangilinan J."/>
            <person name="Riley R."/>
            <person name="LaButti K."/>
            <person name="Andreopoulos B."/>
            <person name="Lipzen A."/>
            <person name="Chen C."/>
            <person name="Yanf M."/>
            <person name="Daum C."/>
            <person name="Ng V."/>
            <person name="Clum A."/>
            <person name="Steindorff A."/>
            <person name="Ohm R."/>
            <person name="Martin F."/>
            <person name="Silar P."/>
            <person name="Natvig D."/>
            <person name="Lalanne C."/>
            <person name="Gautier V."/>
            <person name="Ament-velasquez S.L."/>
            <person name="Kruys A."/>
            <person name="Hutchinson M.I."/>
            <person name="Powell A.J."/>
            <person name="Barry K."/>
            <person name="Miller A.N."/>
            <person name="Grigoriev I.V."/>
            <person name="Debuchy R."/>
            <person name="Gladieux P."/>
            <person name="Thoren M.H."/>
            <person name="Johannesson H."/>
        </authorList>
    </citation>
    <scope>NUCLEOTIDE SEQUENCE</scope>
    <source>
        <strain evidence="6">SMH3391-2</strain>
    </source>
</reference>
<organism evidence="6 7">
    <name type="scientific">Bombardia bombarda</name>
    <dbReference type="NCBI Taxonomy" id="252184"/>
    <lineage>
        <taxon>Eukaryota</taxon>
        <taxon>Fungi</taxon>
        <taxon>Dikarya</taxon>
        <taxon>Ascomycota</taxon>
        <taxon>Pezizomycotina</taxon>
        <taxon>Sordariomycetes</taxon>
        <taxon>Sordariomycetidae</taxon>
        <taxon>Sordariales</taxon>
        <taxon>Lasiosphaeriaceae</taxon>
        <taxon>Bombardia</taxon>
    </lineage>
</organism>
<evidence type="ECO:0000256" key="3">
    <source>
        <dbReference type="ARBA" id="ARBA00023004"/>
    </source>
</evidence>
<keyword evidence="2" id="KW-0479">Metal-binding</keyword>
<dbReference type="PANTHER" id="PTHR46237:SF1">
    <property type="entry name" value="CYTOCHROME B5 REDUCTASE 4"/>
    <property type="match status" value="1"/>
</dbReference>
<dbReference type="Gene3D" id="3.10.120.10">
    <property type="entry name" value="Cytochrome b5-like heme/steroid binding domain"/>
    <property type="match status" value="1"/>
</dbReference>
<dbReference type="GO" id="GO:0005737">
    <property type="term" value="C:cytoplasm"/>
    <property type="evidence" value="ECO:0007669"/>
    <property type="project" value="TreeGrafter"/>
</dbReference>
<sequence length="370" mass="38627">MALIGISLIFASVVFFCLRLPAWVPAFFRNLQQSRLGPPPQPPRIEEPSQDDDGQDSSSSSSTSIELKGSRVVASRSPSPQRQPAKAELDRVAMPPPPPPPRIQVAKSSIETDSADDEQTTPKASAVLLDDDPVPSFALSSPDDVSAQSATAIATAQTKPKPSGLSAPAQAAPPPIFGLMAPPPRPSPPTLRAQQSGSSTLPPQISPIPNRNTNNLPIPNRGGPARGSSSSSLGSSLLPPPSHSSKPKKPSRAVILSPGHSPLDWARLSNSPAANLRGLPTNAPYLRPLRPFHPGGEPELMRAAARDGTTMFNEIHPWVNYEGMLSACLVGIYVQEEDVPAAATAASSAAASVTRSSAASVVGSGMEDMD</sequence>
<dbReference type="PANTHER" id="PTHR46237">
    <property type="entry name" value="CYTOCHROME B5 REDUCTASE 4 FAMILY MEMBER"/>
    <property type="match status" value="1"/>
</dbReference>
<evidence type="ECO:0000256" key="2">
    <source>
        <dbReference type="ARBA" id="ARBA00022723"/>
    </source>
</evidence>
<dbReference type="Proteomes" id="UP001174934">
    <property type="component" value="Unassembled WGS sequence"/>
</dbReference>
<dbReference type="AlphaFoldDB" id="A0AA39WBS4"/>
<dbReference type="Pfam" id="PF00173">
    <property type="entry name" value="Cyt-b5"/>
    <property type="match status" value="1"/>
</dbReference>
<dbReference type="InterPro" id="IPR001199">
    <property type="entry name" value="Cyt_B5-like_heme/steroid-bd"/>
</dbReference>
<accession>A0AA39WBS4</accession>
<dbReference type="EMBL" id="JAULSR010000010">
    <property type="protein sequence ID" value="KAK0610555.1"/>
    <property type="molecule type" value="Genomic_DNA"/>
</dbReference>
<name>A0AA39WBS4_9PEZI</name>
<gene>
    <name evidence="6" type="ORF">B0T17DRAFT_544898</name>
</gene>
<evidence type="ECO:0000259" key="5">
    <source>
        <dbReference type="Pfam" id="PF00173"/>
    </source>
</evidence>
<protein>
    <recommendedName>
        <fullName evidence="5">Cytochrome b5 heme-binding domain-containing protein</fullName>
    </recommendedName>
</protein>
<evidence type="ECO:0000256" key="1">
    <source>
        <dbReference type="ARBA" id="ARBA00022617"/>
    </source>
</evidence>
<keyword evidence="1" id="KW-0349">Heme</keyword>
<feature type="domain" description="Cytochrome b5 heme-binding" evidence="5">
    <location>
        <begin position="291"/>
        <end position="332"/>
    </location>
</feature>
<comment type="caution">
    <text evidence="6">The sequence shown here is derived from an EMBL/GenBank/DDBJ whole genome shotgun (WGS) entry which is preliminary data.</text>
</comment>
<dbReference type="GO" id="GO:0020037">
    <property type="term" value="F:heme binding"/>
    <property type="evidence" value="ECO:0007669"/>
    <property type="project" value="TreeGrafter"/>
</dbReference>
<keyword evidence="7" id="KW-1185">Reference proteome</keyword>